<protein>
    <recommendedName>
        <fullName evidence="2">Hydrogenase expression/formation protein</fullName>
    </recommendedName>
</protein>
<dbReference type="Proteomes" id="UP001524569">
    <property type="component" value="Unassembled WGS sequence"/>
</dbReference>
<proteinExistence type="inferred from homology"/>
<dbReference type="Gene3D" id="3.40.30.10">
    <property type="entry name" value="Glutaredoxin"/>
    <property type="match status" value="1"/>
</dbReference>
<sequence length="138" mass="15239">MSVLIDQLHSRHGLPLLTADNYDNFVYGNGDVVLCFAGDPVAFPESADLAVILPELLKAFRGLLQGALVERSIERELQARYRFTGWPTLVFLRKGEYLGAITGLRDWPEYGREIARILAAEPGQPPGFDLDKICGGHA</sequence>
<comment type="caution">
    <text evidence="3">The sequence shown here is derived from an EMBL/GenBank/DDBJ whole genome shotgun (WGS) entry which is preliminary data.</text>
</comment>
<accession>A0ABT1UFA7</accession>
<comment type="similarity">
    <text evidence="1 2">Belongs to the HupG/HyaE family.</text>
</comment>
<evidence type="ECO:0000313" key="4">
    <source>
        <dbReference type="Proteomes" id="UP001524569"/>
    </source>
</evidence>
<gene>
    <name evidence="3" type="ORF">NP603_06255</name>
</gene>
<name>A0ABT1UFA7_9GAMM</name>
<dbReference type="RefSeq" id="WP_256610062.1">
    <property type="nucleotide sequence ID" value="NZ_JANIBM010000005.1"/>
</dbReference>
<organism evidence="3 4">
    <name type="scientific">Methylomonas aurea</name>
    <dbReference type="NCBI Taxonomy" id="2952224"/>
    <lineage>
        <taxon>Bacteria</taxon>
        <taxon>Pseudomonadati</taxon>
        <taxon>Pseudomonadota</taxon>
        <taxon>Gammaproteobacteria</taxon>
        <taxon>Methylococcales</taxon>
        <taxon>Methylococcaceae</taxon>
        <taxon>Methylomonas</taxon>
    </lineage>
</organism>
<dbReference type="SUPFAM" id="SSF52833">
    <property type="entry name" value="Thioredoxin-like"/>
    <property type="match status" value="1"/>
</dbReference>
<evidence type="ECO:0000256" key="1">
    <source>
        <dbReference type="ARBA" id="ARBA00009004"/>
    </source>
</evidence>
<evidence type="ECO:0000256" key="2">
    <source>
        <dbReference type="PIRNR" id="PIRNR038934"/>
    </source>
</evidence>
<dbReference type="CDD" id="cd02965">
    <property type="entry name" value="HyaE"/>
    <property type="match status" value="1"/>
</dbReference>
<dbReference type="EMBL" id="JANIBM010000005">
    <property type="protein sequence ID" value="MCQ8180701.1"/>
    <property type="molecule type" value="Genomic_DNA"/>
</dbReference>
<dbReference type="Pfam" id="PF07449">
    <property type="entry name" value="HyaE"/>
    <property type="match status" value="1"/>
</dbReference>
<dbReference type="InterPro" id="IPR010893">
    <property type="entry name" value="NiFe-hyd_mat_HyaE"/>
</dbReference>
<dbReference type="PIRSF" id="PIRSF038934">
    <property type="entry name" value="HyaE_HupG"/>
    <property type="match status" value="1"/>
</dbReference>
<keyword evidence="4" id="KW-1185">Reference proteome</keyword>
<reference evidence="3 4" key="1">
    <citation type="submission" date="2022-07" db="EMBL/GenBank/DDBJ databases">
        <title>Methylomonas rivi sp. nov., Methylomonas rosea sp. nov., Methylomonas aureus sp. nov. and Methylomonas subterranea sp. nov., four novel methanotrophs isolated from a freshwater creek and the deep terrestrial subsurface.</title>
        <authorList>
            <person name="Abin C."/>
            <person name="Sankaranarayanan K."/>
            <person name="Garner C."/>
            <person name="Sindelar R."/>
            <person name="Kotary K."/>
            <person name="Garner R."/>
            <person name="Barclay S."/>
            <person name="Lawson P."/>
            <person name="Krumholz L."/>
        </authorList>
    </citation>
    <scope>NUCLEOTIDE SEQUENCE [LARGE SCALE GENOMIC DNA]</scope>
    <source>
        <strain evidence="3 4">SURF-1</strain>
    </source>
</reference>
<evidence type="ECO:0000313" key="3">
    <source>
        <dbReference type="EMBL" id="MCQ8180701.1"/>
    </source>
</evidence>
<dbReference type="InterPro" id="IPR036249">
    <property type="entry name" value="Thioredoxin-like_sf"/>
</dbReference>